<reference evidence="2 3" key="1">
    <citation type="submission" date="2018-06" db="EMBL/GenBank/DDBJ databases">
        <authorList>
            <consortium name="Pathogen Informatics"/>
            <person name="Doyle S."/>
        </authorList>
    </citation>
    <scope>NUCLEOTIDE SEQUENCE [LARGE SCALE GENOMIC DNA]</scope>
    <source>
        <strain evidence="2 3">NCTC10717</strain>
    </source>
</reference>
<gene>
    <name evidence="2" type="ORF">NCTC10717_01612</name>
</gene>
<evidence type="ECO:0000256" key="1">
    <source>
        <dbReference type="SAM" id="Phobius"/>
    </source>
</evidence>
<feature type="transmembrane region" description="Helical" evidence="1">
    <location>
        <begin position="33"/>
        <end position="53"/>
    </location>
</feature>
<keyword evidence="1" id="KW-0472">Membrane</keyword>
<dbReference type="AlphaFoldDB" id="A0A380MZM6"/>
<keyword evidence="3" id="KW-1185">Reference proteome</keyword>
<protein>
    <submittedName>
        <fullName evidence="2">Uncharacterized protein</fullName>
    </submittedName>
</protein>
<evidence type="ECO:0000313" key="3">
    <source>
        <dbReference type="Proteomes" id="UP000254575"/>
    </source>
</evidence>
<accession>A0A380MZM6</accession>
<evidence type="ECO:0000313" key="2">
    <source>
        <dbReference type="EMBL" id="SUO97772.1"/>
    </source>
</evidence>
<name>A0A380MZM6_9GAMM</name>
<keyword evidence="1" id="KW-0812">Transmembrane</keyword>
<proteinExistence type="predicted"/>
<organism evidence="2 3">
    <name type="scientific">Suttonella indologenes</name>
    <dbReference type="NCBI Taxonomy" id="13276"/>
    <lineage>
        <taxon>Bacteria</taxon>
        <taxon>Pseudomonadati</taxon>
        <taxon>Pseudomonadota</taxon>
        <taxon>Gammaproteobacteria</taxon>
        <taxon>Cardiobacteriales</taxon>
        <taxon>Cardiobacteriaceae</taxon>
        <taxon>Suttonella</taxon>
    </lineage>
</organism>
<dbReference type="Proteomes" id="UP000254575">
    <property type="component" value="Unassembled WGS sequence"/>
</dbReference>
<keyword evidence="1" id="KW-1133">Transmembrane helix</keyword>
<feature type="transmembrane region" description="Helical" evidence="1">
    <location>
        <begin position="60"/>
        <end position="83"/>
    </location>
</feature>
<dbReference type="EMBL" id="UHIA01000004">
    <property type="protein sequence ID" value="SUO97772.1"/>
    <property type="molecule type" value="Genomic_DNA"/>
</dbReference>
<sequence length="86" mass="9226">MLFRGLLSILSLPYFPAAEFLLAQVNKVDALPLLTPVLVYAGFAISHMEVNLFKKSGVKIALVALLTFTGTYLGSVLIAQAFLPSA</sequence>